<dbReference type="InterPro" id="IPR031309">
    <property type="entry name" value="Ribosomal_uL5_C"/>
</dbReference>
<comment type="caution">
    <text evidence="10">The sequence shown here is derived from an EMBL/GenBank/DDBJ whole genome shotgun (WGS) entry which is preliminary data.</text>
</comment>
<dbReference type="NCBIfam" id="NF000585">
    <property type="entry name" value="PRK00010.1"/>
    <property type="match status" value="1"/>
</dbReference>
<dbReference type="InterPro" id="IPR002132">
    <property type="entry name" value="Ribosomal_uL5"/>
</dbReference>
<dbReference type="HAMAP" id="MF_01333_B">
    <property type="entry name" value="Ribosomal_uL5_B"/>
    <property type="match status" value="1"/>
</dbReference>
<dbReference type="PIRSF" id="PIRSF002161">
    <property type="entry name" value="Ribosomal_L5"/>
    <property type="match status" value="1"/>
</dbReference>
<dbReference type="InterPro" id="IPR020930">
    <property type="entry name" value="Ribosomal_uL5_bac-type"/>
</dbReference>
<evidence type="ECO:0000256" key="5">
    <source>
        <dbReference type="ARBA" id="ARBA00058604"/>
    </source>
</evidence>
<comment type="subunit">
    <text evidence="6">Part of the 50S ribosomal subunit; part of the 5S rRNA/L5/L18/L25 subcomplex. Contacts the 5S rRNA and the P site tRNA. Forms a bridge to the 30S subunit in the 70S ribosome.</text>
</comment>
<dbReference type="InterPro" id="IPR031310">
    <property type="entry name" value="Ribosomal_uL5_N"/>
</dbReference>
<comment type="function">
    <text evidence="5">This is one of the proteins that bind and probably mediate the attachment of the 5S RNA into the large ribosomal subunit, where it forms part of the central protuberance. In the 70S ribosome it contacts protein S13 of the 30S subunit (bridge B1b), connecting the 2 subunits; this bridge is implicated in subunit movement. Contacts the P site tRNA; the 5S rRNA and some of its associated proteins might help stabilize positioning of ribosome-bound tRNAs.</text>
</comment>
<dbReference type="InterPro" id="IPR022803">
    <property type="entry name" value="Ribosomal_uL5_dom_sf"/>
</dbReference>
<organism evidence="10 11">
    <name type="scientific">Gordonia rubripertincta</name>
    <name type="common">Rhodococcus corallinus</name>
    <dbReference type="NCBI Taxonomy" id="36822"/>
    <lineage>
        <taxon>Bacteria</taxon>
        <taxon>Bacillati</taxon>
        <taxon>Actinomycetota</taxon>
        <taxon>Actinomycetes</taxon>
        <taxon>Mycobacteriales</taxon>
        <taxon>Gordoniaceae</taxon>
        <taxon>Gordonia</taxon>
    </lineage>
</organism>
<keyword evidence="2 6" id="KW-0689">Ribosomal protein</keyword>
<dbReference type="PANTHER" id="PTHR11994">
    <property type="entry name" value="60S RIBOSOMAL PROTEIN L11-RELATED"/>
    <property type="match status" value="1"/>
</dbReference>
<evidence type="ECO:0000256" key="4">
    <source>
        <dbReference type="ARBA" id="ARBA00035245"/>
    </source>
</evidence>
<comment type="similarity">
    <text evidence="1 6 7">Belongs to the universal ribosomal protein uL5 family.</text>
</comment>
<keyword evidence="6" id="KW-0820">tRNA-binding</keyword>
<name>A0AAW4G147_GORRU</name>
<evidence type="ECO:0000256" key="6">
    <source>
        <dbReference type="HAMAP-Rule" id="MF_01333"/>
    </source>
</evidence>
<proteinExistence type="inferred from homology"/>
<evidence type="ECO:0000313" key="10">
    <source>
        <dbReference type="EMBL" id="MBM7277054.1"/>
    </source>
</evidence>
<dbReference type="AlphaFoldDB" id="A0AAW4G147"/>
<accession>A0AAW4G147</accession>
<dbReference type="Gene3D" id="3.30.1440.10">
    <property type="match status" value="1"/>
</dbReference>
<dbReference type="RefSeq" id="WP_204717491.1">
    <property type="nucleotide sequence ID" value="NZ_JAFFGU010000001.1"/>
</dbReference>
<dbReference type="Pfam" id="PF00673">
    <property type="entry name" value="Ribosomal_L5_C"/>
    <property type="match status" value="1"/>
</dbReference>
<evidence type="ECO:0000256" key="7">
    <source>
        <dbReference type="RuleBase" id="RU003930"/>
    </source>
</evidence>
<evidence type="ECO:0000256" key="2">
    <source>
        <dbReference type="ARBA" id="ARBA00022980"/>
    </source>
</evidence>
<dbReference type="SUPFAM" id="SSF55282">
    <property type="entry name" value="RL5-like"/>
    <property type="match status" value="1"/>
</dbReference>
<dbReference type="GO" id="GO:0005840">
    <property type="term" value="C:ribosome"/>
    <property type="evidence" value="ECO:0007669"/>
    <property type="project" value="UniProtKB-KW"/>
</dbReference>
<reference evidence="10" key="1">
    <citation type="submission" date="2021-02" db="EMBL/GenBank/DDBJ databases">
        <title>Taxonomy, biology and ecology of Rhodococcus bacteria occurring in California pistachio and other woody hosts as revealed by genome sequence analyses.</title>
        <authorList>
            <person name="Riely B."/>
            <person name="Gai Y."/>
        </authorList>
    </citation>
    <scope>NUCLEOTIDE SEQUENCE</scope>
    <source>
        <strain evidence="10">BP-295</strain>
    </source>
</reference>
<gene>
    <name evidence="6 10" type="primary">rplE</name>
    <name evidence="10" type="ORF">JTZ10_04710</name>
</gene>
<evidence type="ECO:0000256" key="3">
    <source>
        <dbReference type="ARBA" id="ARBA00023274"/>
    </source>
</evidence>
<keyword evidence="3 6" id="KW-0687">Ribonucleoprotein</keyword>
<feature type="domain" description="Large ribosomal subunit protein uL5 C-terminal" evidence="9">
    <location>
        <begin position="91"/>
        <end position="184"/>
    </location>
</feature>
<feature type="domain" description="Large ribosomal subunit protein uL5 N-terminal" evidence="8">
    <location>
        <begin position="31"/>
        <end position="87"/>
    </location>
</feature>
<dbReference type="Proteomes" id="UP001195196">
    <property type="component" value="Unassembled WGS sequence"/>
</dbReference>
<sequence>MTTTEKIQPRLKTRYREEIKSQLSEQFEYSNVMLIPGVVKVVVNMGVGDAARDAKLINGAVEDLAKITGQRPEIRRARKSIAQFKLREGMPIGARATLRGDRMWEFLDRLVSIALPRIRDFRGLSDQQFDGNGNYTFGLNEQSMFHEINIDNIDRPRGMDITVVTSARTDEEGRALLRALGFPFKDNNVKDN</sequence>
<evidence type="ECO:0000259" key="8">
    <source>
        <dbReference type="Pfam" id="PF00281"/>
    </source>
</evidence>
<dbReference type="EMBL" id="JAFFGU010000001">
    <property type="protein sequence ID" value="MBM7277054.1"/>
    <property type="molecule type" value="Genomic_DNA"/>
</dbReference>
<keyword evidence="6" id="KW-0694">RNA-binding</keyword>
<keyword evidence="6" id="KW-0699">rRNA-binding</keyword>
<dbReference type="GO" id="GO:0003735">
    <property type="term" value="F:structural constituent of ribosome"/>
    <property type="evidence" value="ECO:0007669"/>
    <property type="project" value="InterPro"/>
</dbReference>
<dbReference type="GO" id="GO:0019843">
    <property type="term" value="F:rRNA binding"/>
    <property type="evidence" value="ECO:0007669"/>
    <property type="project" value="UniProtKB-UniRule"/>
</dbReference>
<dbReference type="GO" id="GO:1990904">
    <property type="term" value="C:ribonucleoprotein complex"/>
    <property type="evidence" value="ECO:0007669"/>
    <property type="project" value="UniProtKB-KW"/>
</dbReference>
<comment type="function">
    <text evidence="6">This is 1 of the proteins that bind and probably mediate the attachment of the 5S RNA into the large ribosomal subunit, where it forms part of the central protuberance. In the 70S ribosome it contacts protein S13 of the 30S subunit (bridge B1b), connecting the 2 subunits; this bridge is implicated in subunit movement. Contacts the P site tRNA; the 5S rRNA and some of its associated proteins might help stabilize positioning of ribosome-bound tRNAs.</text>
</comment>
<dbReference type="FunFam" id="3.30.1440.10:FF:000001">
    <property type="entry name" value="50S ribosomal protein L5"/>
    <property type="match status" value="1"/>
</dbReference>
<dbReference type="GO" id="GO:0006412">
    <property type="term" value="P:translation"/>
    <property type="evidence" value="ECO:0007669"/>
    <property type="project" value="UniProtKB-UniRule"/>
</dbReference>
<dbReference type="Pfam" id="PF00281">
    <property type="entry name" value="Ribosomal_L5"/>
    <property type="match status" value="1"/>
</dbReference>
<evidence type="ECO:0000313" key="11">
    <source>
        <dbReference type="Proteomes" id="UP001195196"/>
    </source>
</evidence>
<protein>
    <recommendedName>
        <fullName evidence="4 6">Large ribosomal subunit protein uL5</fullName>
    </recommendedName>
</protein>
<dbReference type="GO" id="GO:0000049">
    <property type="term" value="F:tRNA binding"/>
    <property type="evidence" value="ECO:0007669"/>
    <property type="project" value="UniProtKB-UniRule"/>
</dbReference>
<evidence type="ECO:0000259" key="9">
    <source>
        <dbReference type="Pfam" id="PF00673"/>
    </source>
</evidence>
<evidence type="ECO:0000256" key="1">
    <source>
        <dbReference type="ARBA" id="ARBA00008553"/>
    </source>
</evidence>